<keyword evidence="4" id="KW-1185">Reference proteome</keyword>
<feature type="region of interest" description="Disordered" evidence="1">
    <location>
        <begin position="1"/>
        <end position="80"/>
    </location>
</feature>
<feature type="region of interest" description="Disordered" evidence="1">
    <location>
        <begin position="118"/>
        <end position="143"/>
    </location>
</feature>
<comment type="caution">
    <text evidence="3">The sequence shown here is derived from an EMBL/GenBank/DDBJ whole genome shotgun (WGS) entry which is preliminary data.</text>
</comment>
<feature type="non-terminal residue" evidence="3">
    <location>
        <position position="1"/>
    </location>
</feature>
<name>A0AAD5TTI9_9FUNG</name>
<evidence type="ECO:0000256" key="2">
    <source>
        <dbReference type="SAM" id="Phobius"/>
    </source>
</evidence>
<dbReference type="AlphaFoldDB" id="A0AAD5TTI9"/>
<keyword evidence="2" id="KW-1133">Transmembrane helix</keyword>
<reference evidence="3" key="1">
    <citation type="submission" date="2020-05" db="EMBL/GenBank/DDBJ databases">
        <title>Phylogenomic resolution of chytrid fungi.</title>
        <authorList>
            <person name="Stajich J.E."/>
            <person name="Amses K."/>
            <person name="Simmons R."/>
            <person name="Seto K."/>
            <person name="Myers J."/>
            <person name="Bonds A."/>
            <person name="Quandt C.A."/>
            <person name="Barry K."/>
            <person name="Liu P."/>
            <person name="Grigoriev I."/>
            <person name="Longcore J.E."/>
            <person name="James T.Y."/>
        </authorList>
    </citation>
    <scope>NUCLEOTIDE SEQUENCE</scope>
    <source>
        <strain evidence="3">JEL0476</strain>
    </source>
</reference>
<protein>
    <submittedName>
        <fullName evidence="3">Uncharacterized protein</fullName>
    </submittedName>
</protein>
<feature type="transmembrane region" description="Helical" evidence="2">
    <location>
        <begin position="150"/>
        <end position="172"/>
    </location>
</feature>
<evidence type="ECO:0000313" key="3">
    <source>
        <dbReference type="EMBL" id="KAJ3201235.1"/>
    </source>
</evidence>
<organism evidence="3 4">
    <name type="scientific">Clydaea vesicula</name>
    <dbReference type="NCBI Taxonomy" id="447962"/>
    <lineage>
        <taxon>Eukaryota</taxon>
        <taxon>Fungi</taxon>
        <taxon>Fungi incertae sedis</taxon>
        <taxon>Chytridiomycota</taxon>
        <taxon>Chytridiomycota incertae sedis</taxon>
        <taxon>Chytridiomycetes</taxon>
        <taxon>Lobulomycetales</taxon>
        <taxon>Lobulomycetaceae</taxon>
        <taxon>Clydaea</taxon>
    </lineage>
</organism>
<accession>A0AAD5TTI9</accession>
<evidence type="ECO:0000313" key="4">
    <source>
        <dbReference type="Proteomes" id="UP001211065"/>
    </source>
</evidence>
<sequence>VVPPEPQPTNSHPTESPSPSESPSNSQTPEPTIPSSTQNPTTSQIQTTVSVPSSTTHIITSTKPTKPTSNPPLNTQKPVVSPTKSSLIFNIITNSPTNSLATDAIGDFATNLTPTNNANNSSHGFIPNSSIPSPKNVGSMEDSTSSNSSFIIGMIFIGMLSLVALAFGFIYFKRIRRQKSVAKFAAARHLKSARTARARSEYGTNRQSVLTTTRSFPTMLHNEYPMPVPQNAQVNSNSDYLYRNNNEYEDLTSYPMGGGYTSNRNGINEYNNDLCYGNNVNYAQQYQDNSNNLYYQPTYTNDNQNGNTYLYDDLNHKNVNNQFHNQNEVQNSSDYFQHYGSETPNNNYPVNLYQNPSIYLPTVQSGSTIIQYNNKNAQLPDNYAEVGALGTMEMDKGVMRQNEKLFYGSEILNEIDTQDETHSKVRNGEKEITNEIESEVLKNYFHGQ</sequence>
<gene>
    <name evidence="3" type="ORF">HK099_002329</name>
</gene>
<evidence type="ECO:0000256" key="1">
    <source>
        <dbReference type="SAM" id="MobiDB-lite"/>
    </source>
</evidence>
<feature type="compositionally biased region" description="Low complexity" evidence="1">
    <location>
        <begin position="40"/>
        <end position="75"/>
    </location>
</feature>
<feature type="compositionally biased region" description="Polar residues" evidence="1">
    <location>
        <begin position="121"/>
        <end position="133"/>
    </location>
</feature>
<keyword evidence="2" id="KW-0812">Transmembrane</keyword>
<feature type="compositionally biased region" description="Low complexity" evidence="1">
    <location>
        <begin position="8"/>
        <end position="30"/>
    </location>
</feature>
<dbReference type="EMBL" id="JADGJW010001762">
    <property type="protein sequence ID" value="KAJ3201235.1"/>
    <property type="molecule type" value="Genomic_DNA"/>
</dbReference>
<dbReference type="Proteomes" id="UP001211065">
    <property type="component" value="Unassembled WGS sequence"/>
</dbReference>
<keyword evidence="2" id="KW-0472">Membrane</keyword>
<proteinExistence type="predicted"/>